<dbReference type="InterPro" id="IPR027417">
    <property type="entry name" value="P-loop_NTPase"/>
</dbReference>
<keyword evidence="11" id="KW-0808">Transferase</keyword>
<comment type="caution">
    <text evidence="11">The sequence shown here is derived from an EMBL/GenBank/DDBJ whole genome shotgun (WGS) entry which is preliminary data.</text>
</comment>
<evidence type="ECO:0000313" key="11">
    <source>
        <dbReference type="EMBL" id="MVX56617.1"/>
    </source>
</evidence>
<reference evidence="11 12" key="1">
    <citation type="submission" date="2019-12" db="EMBL/GenBank/DDBJ databases">
        <title>Microbes associate with the intestines of laboratory mice.</title>
        <authorList>
            <person name="Navarre W."/>
            <person name="Wong E."/>
        </authorList>
    </citation>
    <scope>NUCLEOTIDE SEQUENCE [LARGE SCALE GENOMIC DNA]</scope>
    <source>
        <strain evidence="11 12">NM82_D38</strain>
    </source>
</reference>
<evidence type="ECO:0000256" key="3">
    <source>
        <dbReference type="ARBA" id="ARBA00019010"/>
    </source>
</evidence>
<keyword evidence="9" id="KW-0460">Magnesium</keyword>
<dbReference type="Pfam" id="PF02367">
    <property type="entry name" value="TsaE"/>
    <property type="match status" value="1"/>
</dbReference>
<accession>A0A6L6YGE7</accession>
<dbReference type="PANTHER" id="PTHR33540">
    <property type="entry name" value="TRNA THREONYLCARBAMOYLADENOSINE BIOSYNTHESIS PROTEIN TSAE"/>
    <property type="match status" value="1"/>
</dbReference>
<dbReference type="InterPro" id="IPR003442">
    <property type="entry name" value="T6A_TsaE"/>
</dbReference>
<dbReference type="PANTHER" id="PTHR33540:SF2">
    <property type="entry name" value="TRNA THREONYLCARBAMOYLADENOSINE BIOSYNTHESIS PROTEIN TSAE"/>
    <property type="match status" value="1"/>
</dbReference>
<proteinExistence type="inferred from homology"/>
<evidence type="ECO:0000256" key="2">
    <source>
        <dbReference type="ARBA" id="ARBA00007599"/>
    </source>
</evidence>
<evidence type="ECO:0000256" key="10">
    <source>
        <dbReference type="ARBA" id="ARBA00032441"/>
    </source>
</evidence>
<dbReference type="RefSeq" id="WP_160335051.1">
    <property type="nucleotide sequence ID" value="NZ_WSRP01000013.1"/>
</dbReference>
<gene>
    <name evidence="11" type="primary">tsaE</name>
    <name evidence="11" type="ORF">E5987_05265</name>
</gene>
<dbReference type="NCBIfam" id="TIGR00150">
    <property type="entry name" value="T6A_YjeE"/>
    <property type="match status" value="1"/>
</dbReference>
<dbReference type="GO" id="GO:0005524">
    <property type="term" value="F:ATP binding"/>
    <property type="evidence" value="ECO:0007669"/>
    <property type="project" value="UniProtKB-KW"/>
</dbReference>
<comment type="subcellular location">
    <subcellularLocation>
        <location evidence="1">Cytoplasm</location>
    </subcellularLocation>
</comment>
<dbReference type="GO" id="GO:0005737">
    <property type="term" value="C:cytoplasm"/>
    <property type="evidence" value="ECO:0007669"/>
    <property type="project" value="UniProtKB-SubCell"/>
</dbReference>
<keyword evidence="8" id="KW-0067">ATP-binding</keyword>
<comment type="similarity">
    <text evidence="2">Belongs to the TsaE family.</text>
</comment>
<dbReference type="GO" id="GO:0046872">
    <property type="term" value="F:metal ion binding"/>
    <property type="evidence" value="ECO:0007669"/>
    <property type="project" value="UniProtKB-KW"/>
</dbReference>
<name>A0A6L6YGE7_9BURK</name>
<sequence length="165" mass="18418">MNHADVFFQRYLPDEQATNELGAELAAVLLENKDEILSSGLNIRLCGDLGAGKTTLTRALLRALGFEGRVKSPTFTLLEPYSIDGFTLNHFDFYRFEDPEEFEDAGFRENFGPGRVCVTEWTQKAEPLVPGADLMISLLPKDDGREVQVSALTDHGVRIVRGLER</sequence>
<keyword evidence="6" id="KW-0479">Metal-binding</keyword>
<evidence type="ECO:0000256" key="4">
    <source>
        <dbReference type="ARBA" id="ARBA00022490"/>
    </source>
</evidence>
<evidence type="ECO:0000256" key="9">
    <source>
        <dbReference type="ARBA" id="ARBA00022842"/>
    </source>
</evidence>
<organism evidence="11 12">
    <name type="scientific">Parasutterella muris</name>
    <dbReference type="NCBI Taxonomy" id="2565572"/>
    <lineage>
        <taxon>Bacteria</taxon>
        <taxon>Pseudomonadati</taxon>
        <taxon>Pseudomonadota</taxon>
        <taxon>Betaproteobacteria</taxon>
        <taxon>Burkholderiales</taxon>
        <taxon>Sutterellaceae</taxon>
        <taxon>Parasutterella</taxon>
    </lineage>
</organism>
<dbReference type="Proteomes" id="UP000472580">
    <property type="component" value="Unassembled WGS sequence"/>
</dbReference>
<dbReference type="GO" id="GO:0016740">
    <property type="term" value="F:transferase activity"/>
    <property type="evidence" value="ECO:0007669"/>
    <property type="project" value="UniProtKB-KW"/>
</dbReference>
<dbReference type="Gene3D" id="3.40.50.300">
    <property type="entry name" value="P-loop containing nucleotide triphosphate hydrolases"/>
    <property type="match status" value="1"/>
</dbReference>
<dbReference type="GO" id="GO:0002949">
    <property type="term" value="P:tRNA threonylcarbamoyladenosine modification"/>
    <property type="evidence" value="ECO:0007669"/>
    <property type="project" value="InterPro"/>
</dbReference>
<protein>
    <recommendedName>
        <fullName evidence="3">tRNA threonylcarbamoyladenosine biosynthesis protein TsaE</fullName>
    </recommendedName>
    <alternativeName>
        <fullName evidence="10">t(6)A37 threonylcarbamoyladenosine biosynthesis protein TsaE</fullName>
    </alternativeName>
</protein>
<evidence type="ECO:0000256" key="6">
    <source>
        <dbReference type="ARBA" id="ARBA00022723"/>
    </source>
</evidence>
<dbReference type="EMBL" id="WSRP01000013">
    <property type="protein sequence ID" value="MVX56617.1"/>
    <property type="molecule type" value="Genomic_DNA"/>
</dbReference>
<keyword evidence="12" id="KW-1185">Reference proteome</keyword>
<dbReference type="AlphaFoldDB" id="A0A6L6YGE7"/>
<keyword evidence="5" id="KW-0819">tRNA processing</keyword>
<evidence type="ECO:0000256" key="5">
    <source>
        <dbReference type="ARBA" id="ARBA00022694"/>
    </source>
</evidence>
<evidence type="ECO:0000256" key="1">
    <source>
        <dbReference type="ARBA" id="ARBA00004496"/>
    </source>
</evidence>
<keyword evidence="7" id="KW-0547">Nucleotide-binding</keyword>
<dbReference type="OrthoDB" id="9800307at2"/>
<evidence type="ECO:0000256" key="7">
    <source>
        <dbReference type="ARBA" id="ARBA00022741"/>
    </source>
</evidence>
<evidence type="ECO:0000313" key="12">
    <source>
        <dbReference type="Proteomes" id="UP000472580"/>
    </source>
</evidence>
<dbReference type="SUPFAM" id="SSF52540">
    <property type="entry name" value="P-loop containing nucleoside triphosphate hydrolases"/>
    <property type="match status" value="1"/>
</dbReference>
<keyword evidence="4" id="KW-0963">Cytoplasm</keyword>
<evidence type="ECO:0000256" key="8">
    <source>
        <dbReference type="ARBA" id="ARBA00022840"/>
    </source>
</evidence>